<dbReference type="SUPFAM" id="SSF55961">
    <property type="entry name" value="Bet v1-like"/>
    <property type="match status" value="1"/>
</dbReference>
<evidence type="ECO:0000256" key="1">
    <source>
        <dbReference type="ARBA" id="ARBA00006817"/>
    </source>
</evidence>
<name>A0A1Y6BEK3_9PROT</name>
<evidence type="ECO:0000313" key="3">
    <source>
        <dbReference type="EMBL" id="SMF00083.1"/>
    </source>
</evidence>
<dbReference type="STRING" id="560819.SAMN05428998_102316"/>
<dbReference type="AlphaFoldDB" id="A0A1Y6BEK3"/>
<dbReference type="EMBL" id="FWZX01000002">
    <property type="protein sequence ID" value="SMF00083.1"/>
    <property type="molecule type" value="Genomic_DNA"/>
</dbReference>
<reference evidence="3 4" key="1">
    <citation type="submission" date="2017-04" db="EMBL/GenBank/DDBJ databases">
        <authorList>
            <person name="Afonso C.L."/>
            <person name="Miller P.J."/>
            <person name="Scott M.A."/>
            <person name="Spackman E."/>
            <person name="Goraichik I."/>
            <person name="Dimitrov K.M."/>
            <person name="Suarez D.L."/>
            <person name="Swayne D.E."/>
        </authorList>
    </citation>
    <scope>NUCLEOTIDE SEQUENCE [LARGE SCALE GENOMIC DNA]</scope>
    <source>
        <strain evidence="3 4">USBA 355</strain>
    </source>
</reference>
<organism evidence="3 4">
    <name type="scientific">Tistlia consotensis USBA 355</name>
    <dbReference type="NCBI Taxonomy" id="560819"/>
    <lineage>
        <taxon>Bacteria</taxon>
        <taxon>Pseudomonadati</taxon>
        <taxon>Pseudomonadota</taxon>
        <taxon>Alphaproteobacteria</taxon>
        <taxon>Rhodospirillales</taxon>
        <taxon>Rhodovibrionaceae</taxon>
        <taxon>Tistlia</taxon>
    </lineage>
</organism>
<protein>
    <submittedName>
        <fullName evidence="3">Uncharacterized conserved protein YndB, AHSA1/START domain</fullName>
    </submittedName>
</protein>
<dbReference type="InterPro" id="IPR023393">
    <property type="entry name" value="START-like_dom_sf"/>
</dbReference>
<dbReference type="Gene3D" id="3.30.530.20">
    <property type="match status" value="1"/>
</dbReference>
<dbReference type="InterPro" id="IPR013538">
    <property type="entry name" value="ASHA1/2-like_C"/>
</dbReference>
<proteinExistence type="inferred from homology"/>
<dbReference type="RefSeq" id="WP_085121386.1">
    <property type="nucleotide sequence ID" value="NZ_FWZX01000002.1"/>
</dbReference>
<evidence type="ECO:0000313" key="4">
    <source>
        <dbReference type="Proteomes" id="UP000192917"/>
    </source>
</evidence>
<comment type="similarity">
    <text evidence="1">Belongs to the AHA1 family.</text>
</comment>
<gene>
    <name evidence="3" type="ORF">SAMN05428998_102316</name>
</gene>
<dbReference type="Pfam" id="PF08327">
    <property type="entry name" value="AHSA1"/>
    <property type="match status" value="1"/>
</dbReference>
<sequence length="160" mass="17522">MSAGVRPPETCEPRTREIVVEEVLPHPPALVWKALTEAGLIARWLMPNDFEAVVGRRFTFRTRPMGDWDGVVHCEVLEVVPDERLVYSWVGGSATNGRYGSRLDSVVTWTLAAVEGGTRLRLVHAGFRSPGNDFAFDAMSGGWARVMAAIARTIAEVAGD</sequence>
<accession>A0A1Y6BEK3</accession>
<keyword evidence="4" id="KW-1185">Reference proteome</keyword>
<dbReference type="CDD" id="cd07814">
    <property type="entry name" value="SRPBCC_CalC_Aha1-like"/>
    <property type="match status" value="1"/>
</dbReference>
<feature type="domain" description="Activator of Hsp90 ATPase homologue 1/2-like C-terminal" evidence="2">
    <location>
        <begin position="26"/>
        <end position="154"/>
    </location>
</feature>
<dbReference type="Proteomes" id="UP000192917">
    <property type="component" value="Unassembled WGS sequence"/>
</dbReference>
<evidence type="ECO:0000259" key="2">
    <source>
        <dbReference type="Pfam" id="PF08327"/>
    </source>
</evidence>